<organism evidence="10 11">
    <name type="scientific">Proteiniclasticum sediminis</name>
    <dbReference type="NCBI Taxonomy" id="2804028"/>
    <lineage>
        <taxon>Bacteria</taxon>
        <taxon>Bacillati</taxon>
        <taxon>Bacillota</taxon>
        <taxon>Clostridia</taxon>
        <taxon>Eubacteriales</taxon>
        <taxon>Clostridiaceae</taxon>
        <taxon>Proteiniclasticum</taxon>
    </lineage>
</organism>
<evidence type="ECO:0000256" key="4">
    <source>
        <dbReference type="ARBA" id="ARBA00022741"/>
    </source>
</evidence>
<evidence type="ECO:0000256" key="2">
    <source>
        <dbReference type="ARBA" id="ARBA00022490"/>
    </source>
</evidence>
<keyword evidence="7 8" id="KW-0173">Coenzyme A biosynthesis</keyword>
<dbReference type="NCBIfam" id="TIGR00152">
    <property type="entry name" value="dephospho-CoA kinase"/>
    <property type="match status" value="1"/>
</dbReference>
<dbReference type="GO" id="GO:0015937">
    <property type="term" value="P:coenzyme A biosynthetic process"/>
    <property type="evidence" value="ECO:0007669"/>
    <property type="project" value="UniProtKB-UniRule"/>
</dbReference>
<dbReference type="Pfam" id="PF01121">
    <property type="entry name" value="CoaE"/>
    <property type="match status" value="1"/>
</dbReference>
<comment type="similarity">
    <text evidence="1 8">Belongs to the CoaE family.</text>
</comment>
<accession>A0A941HPX5</accession>
<evidence type="ECO:0000313" key="11">
    <source>
        <dbReference type="Proteomes" id="UP000675379"/>
    </source>
</evidence>
<dbReference type="Proteomes" id="UP000675379">
    <property type="component" value="Unassembled WGS sequence"/>
</dbReference>
<comment type="function">
    <text evidence="8">Catalyzes the phosphorylation of the 3'-hydroxyl group of dephosphocoenzyme A to form coenzyme A.</text>
</comment>
<dbReference type="PROSITE" id="PS51219">
    <property type="entry name" value="DPCK"/>
    <property type="match status" value="1"/>
</dbReference>
<feature type="binding site" evidence="8">
    <location>
        <begin position="11"/>
        <end position="16"/>
    </location>
    <ligand>
        <name>ATP</name>
        <dbReference type="ChEBI" id="CHEBI:30616"/>
    </ligand>
</feature>
<protein>
    <recommendedName>
        <fullName evidence="8 9">Dephospho-CoA kinase</fullName>
        <ecNumber evidence="8 9">2.7.1.24</ecNumber>
    </recommendedName>
    <alternativeName>
        <fullName evidence="8">Dephosphocoenzyme A kinase</fullName>
    </alternativeName>
</protein>
<keyword evidence="6 8" id="KW-0067">ATP-binding</keyword>
<dbReference type="PANTHER" id="PTHR10695">
    <property type="entry name" value="DEPHOSPHO-COA KINASE-RELATED"/>
    <property type="match status" value="1"/>
</dbReference>
<dbReference type="InterPro" id="IPR001977">
    <property type="entry name" value="Depp_CoAkinase"/>
</dbReference>
<gene>
    <name evidence="8" type="primary">coaE</name>
    <name evidence="10" type="ORF">KCG48_05910</name>
</gene>
<keyword evidence="4 8" id="KW-0547">Nucleotide-binding</keyword>
<evidence type="ECO:0000256" key="5">
    <source>
        <dbReference type="ARBA" id="ARBA00022777"/>
    </source>
</evidence>
<evidence type="ECO:0000256" key="6">
    <source>
        <dbReference type="ARBA" id="ARBA00022840"/>
    </source>
</evidence>
<dbReference type="RefSeq" id="WP_211800543.1">
    <property type="nucleotide sequence ID" value="NZ_JAGSCS010000005.1"/>
</dbReference>
<dbReference type="SUPFAM" id="SSF52540">
    <property type="entry name" value="P-loop containing nucleoside triphosphate hydrolases"/>
    <property type="match status" value="1"/>
</dbReference>
<dbReference type="FunFam" id="3.40.50.300:FF:000991">
    <property type="entry name" value="Dephospho-CoA kinase"/>
    <property type="match status" value="1"/>
</dbReference>
<name>A0A941HPX5_9CLOT</name>
<dbReference type="GO" id="GO:0005524">
    <property type="term" value="F:ATP binding"/>
    <property type="evidence" value="ECO:0007669"/>
    <property type="project" value="UniProtKB-UniRule"/>
</dbReference>
<evidence type="ECO:0000256" key="1">
    <source>
        <dbReference type="ARBA" id="ARBA00009018"/>
    </source>
</evidence>
<dbReference type="GO" id="GO:0004140">
    <property type="term" value="F:dephospho-CoA kinase activity"/>
    <property type="evidence" value="ECO:0007669"/>
    <property type="project" value="UniProtKB-UniRule"/>
</dbReference>
<keyword evidence="2 8" id="KW-0963">Cytoplasm</keyword>
<comment type="catalytic activity">
    <reaction evidence="8">
        <text>3'-dephospho-CoA + ATP = ADP + CoA + H(+)</text>
        <dbReference type="Rhea" id="RHEA:18245"/>
        <dbReference type="ChEBI" id="CHEBI:15378"/>
        <dbReference type="ChEBI" id="CHEBI:30616"/>
        <dbReference type="ChEBI" id="CHEBI:57287"/>
        <dbReference type="ChEBI" id="CHEBI:57328"/>
        <dbReference type="ChEBI" id="CHEBI:456216"/>
        <dbReference type="EC" id="2.7.1.24"/>
    </reaction>
</comment>
<keyword evidence="3 8" id="KW-0808">Transferase</keyword>
<keyword evidence="5 8" id="KW-0418">Kinase</keyword>
<evidence type="ECO:0000256" key="9">
    <source>
        <dbReference type="NCBIfam" id="TIGR00152"/>
    </source>
</evidence>
<keyword evidence="11" id="KW-1185">Reference proteome</keyword>
<dbReference type="HAMAP" id="MF_00376">
    <property type="entry name" value="Dephospho_CoA_kinase"/>
    <property type="match status" value="1"/>
</dbReference>
<dbReference type="GO" id="GO:0005737">
    <property type="term" value="C:cytoplasm"/>
    <property type="evidence" value="ECO:0007669"/>
    <property type="project" value="UniProtKB-SubCell"/>
</dbReference>
<dbReference type="Gene3D" id="3.40.50.300">
    <property type="entry name" value="P-loop containing nucleotide triphosphate hydrolases"/>
    <property type="match status" value="1"/>
</dbReference>
<comment type="pathway">
    <text evidence="8">Cofactor biosynthesis; coenzyme A biosynthesis; CoA from (R)-pantothenate: step 5/5.</text>
</comment>
<evidence type="ECO:0000256" key="3">
    <source>
        <dbReference type="ARBA" id="ARBA00022679"/>
    </source>
</evidence>
<evidence type="ECO:0000256" key="7">
    <source>
        <dbReference type="ARBA" id="ARBA00022993"/>
    </source>
</evidence>
<dbReference type="CDD" id="cd02022">
    <property type="entry name" value="DPCK"/>
    <property type="match status" value="1"/>
</dbReference>
<dbReference type="EC" id="2.7.1.24" evidence="8 9"/>
<reference evidence="10" key="1">
    <citation type="submission" date="2021-04" db="EMBL/GenBank/DDBJ databases">
        <title>Proteiniclasticum sedimins sp. nov., an obligate anaerobic bacterium isolated from anaerobic sludge.</title>
        <authorList>
            <person name="Liu J."/>
        </authorList>
    </citation>
    <scope>NUCLEOTIDE SEQUENCE</scope>
    <source>
        <strain evidence="10">BAD-10</strain>
    </source>
</reference>
<evidence type="ECO:0000256" key="8">
    <source>
        <dbReference type="HAMAP-Rule" id="MF_00376"/>
    </source>
</evidence>
<dbReference type="InterPro" id="IPR027417">
    <property type="entry name" value="P-loop_NTPase"/>
</dbReference>
<comment type="subcellular location">
    <subcellularLocation>
        <location evidence="8">Cytoplasm</location>
    </subcellularLocation>
</comment>
<dbReference type="PANTHER" id="PTHR10695:SF46">
    <property type="entry name" value="BIFUNCTIONAL COENZYME A SYNTHASE-RELATED"/>
    <property type="match status" value="1"/>
</dbReference>
<dbReference type="AlphaFoldDB" id="A0A941HPX5"/>
<sequence length="205" mass="23116">MIRVGLTGGIASGKSTLVQVLKKEGIPVIDADEVAREVLFLYPEILDYLTKTYGEMVVKDGVLNRRALGKIIFSDPKKRKDYNAVIMPRIREEVEKRFLAHSAETLVVLDAPLLFEENFHEEMDAVITVTVDAATQLKRLMARDGFSREEAEARVAAQMDLAQKAAQSDYVVDNGGSREESARRLKEILERIRRDHGKTKEEETP</sequence>
<proteinExistence type="inferred from homology"/>
<evidence type="ECO:0000313" key="10">
    <source>
        <dbReference type="EMBL" id="MBR0575876.1"/>
    </source>
</evidence>
<dbReference type="EMBL" id="JAGSCS010000005">
    <property type="protein sequence ID" value="MBR0575876.1"/>
    <property type="molecule type" value="Genomic_DNA"/>
</dbReference>
<comment type="caution">
    <text evidence="10">The sequence shown here is derived from an EMBL/GenBank/DDBJ whole genome shotgun (WGS) entry which is preliminary data.</text>
</comment>